<keyword evidence="3" id="KW-1185">Reference proteome</keyword>
<evidence type="ECO:0000256" key="1">
    <source>
        <dbReference type="SAM" id="Phobius"/>
    </source>
</evidence>
<name>E4XIB9_OIKDI</name>
<keyword evidence="1" id="KW-0472">Membrane</keyword>
<dbReference type="Proteomes" id="UP000001307">
    <property type="component" value="Unassembled WGS sequence"/>
</dbReference>
<proteinExistence type="predicted"/>
<keyword evidence="1" id="KW-0812">Transmembrane</keyword>
<protein>
    <submittedName>
        <fullName evidence="2">Uncharacterized protein</fullName>
    </submittedName>
</protein>
<organism evidence="2">
    <name type="scientific">Oikopleura dioica</name>
    <name type="common">Tunicate</name>
    <dbReference type="NCBI Taxonomy" id="34765"/>
    <lineage>
        <taxon>Eukaryota</taxon>
        <taxon>Metazoa</taxon>
        <taxon>Chordata</taxon>
        <taxon>Tunicata</taxon>
        <taxon>Appendicularia</taxon>
        <taxon>Copelata</taxon>
        <taxon>Oikopleuridae</taxon>
        <taxon>Oikopleura</taxon>
    </lineage>
</organism>
<feature type="transmembrane region" description="Helical" evidence="1">
    <location>
        <begin position="44"/>
        <end position="62"/>
    </location>
</feature>
<accession>E4XIB9</accession>
<gene>
    <name evidence="2" type="ORF">GSOID_T00011259001</name>
</gene>
<dbReference type="EMBL" id="FN653054">
    <property type="protein sequence ID" value="CBY10320.1"/>
    <property type="molecule type" value="Genomic_DNA"/>
</dbReference>
<evidence type="ECO:0000313" key="3">
    <source>
        <dbReference type="Proteomes" id="UP000001307"/>
    </source>
</evidence>
<keyword evidence="1" id="KW-1133">Transmembrane helix</keyword>
<dbReference type="AlphaFoldDB" id="E4XIB9"/>
<reference evidence="2" key="1">
    <citation type="journal article" date="2010" name="Science">
        <title>Plasticity of animal genome architecture unmasked by rapid evolution of a pelagic tunicate.</title>
        <authorList>
            <person name="Denoeud F."/>
            <person name="Henriet S."/>
            <person name="Mungpakdee S."/>
            <person name="Aury J.M."/>
            <person name="Da Silva C."/>
            <person name="Brinkmann H."/>
            <person name="Mikhaleva J."/>
            <person name="Olsen L.C."/>
            <person name="Jubin C."/>
            <person name="Canestro C."/>
            <person name="Bouquet J.M."/>
            <person name="Danks G."/>
            <person name="Poulain J."/>
            <person name="Campsteijn C."/>
            <person name="Adamski M."/>
            <person name="Cross I."/>
            <person name="Yadetie F."/>
            <person name="Muffato M."/>
            <person name="Louis A."/>
            <person name="Butcher S."/>
            <person name="Tsagkogeorga G."/>
            <person name="Konrad A."/>
            <person name="Singh S."/>
            <person name="Jensen M.F."/>
            <person name="Cong E.H."/>
            <person name="Eikeseth-Otteraa H."/>
            <person name="Noel B."/>
            <person name="Anthouard V."/>
            <person name="Porcel B.M."/>
            <person name="Kachouri-Lafond R."/>
            <person name="Nishino A."/>
            <person name="Ugolini M."/>
            <person name="Chourrout P."/>
            <person name="Nishida H."/>
            <person name="Aasland R."/>
            <person name="Huzurbazar S."/>
            <person name="Westhof E."/>
            <person name="Delsuc F."/>
            <person name="Lehrach H."/>
            <person name="Reinhardt R."/>
            <person name="Weissenbach J."/>
            <person name="Roy S.W."/>
            <person name="Artiguenave F."/>
            <person name="Postlethwait J.H."/>
            <person name="Manak J.R."/>
            <person name="Thompson E.M."/>
            <person name="Jaillon O."/>
            <person name="Du Pasquier L."/>
            <person name="Boudinot P."/>
            <person name="Liberles D.A."/>
            <person name="Volff J.N."/>
            <person name="Philippe H."/>
            <person name="Lenhard B."/>
            <person name="Roest Crollius H."/>
            <person name="Wincker P."/>
            <person name="Chourrout D."/>
        </authorList>
    </citation>
    <scope>NUCLEOTIDE SEQUENCE [LARGE SCALE GENOMIC DNA]</scope>
</reference>
<evidence type="ECO:0000313" key="2">
    <source>
        <dbReference type="EMBL" id="CBY10320.1"/>
    </source>
</evidence>
<dbReference type="InParanoid" id="E4XIB9"/>
<sequence length="134" mass="15205">MKPKRVARDLEECCINEKNDEKKRSERCFLMCTDCSVRCSTCCLLVWAFLLLSTGFLISSIFNQVTAQDDQQELGFSFPKAEGLKSESFEIVEYTNDVQIIESELPKSIEKAENAFEKAFSAIFGGFKKIFGTD</sequence>